<dbReference type="EMBL" id="CP058215">
    <property type="protein sequence ID" value="QLC49596.1"/>
    <property type="molecule type" value="Genomic_DNA"/>
</dbReference>
<name>A0A7D5EDM7_9EURY</name>
<evidence type="ECO:0000313" key="2">
    <source>
        <dbReference type="Proteomes" id="UP000509594"/>
    </source>
</evidence>
<organism evidence="1 2">
    <name type="scientific">Methanolobus zinderi</name>
    <dbReference type="NCBI Taxonomy" id="536044"/>
    <lineage>
        <taxon>Archaea</taxon>
        <taxon>Methanobacteriati</taxon>
        <taxon>Methanobacteriota</taxon>
        <taxon>Stenosarchaea group</taxon>
        <taxon>Methanomicrobia</taxon>
        <taxon>Methanosarcinales</taxon>
        <taxon>Methanosarcinaceae</taxon>
        <taxon>Methanolobus</taxon>
    </lineage>
</organism>
<dbReference type="AlphaFoldDB" id="A0A7D5EDM7"/>
<dbReference type="RefSeq" id="WP_176964652.1">
    <property type="nucleotide sequence ID" value="NZ_CP058215.1"/>
</dbReference>
<dbReference type="KEGG" id="mzi:HWN40_04685"/>
<sequence>MVWIKINDKRYMNAELITSFRITPNEVTDRVAIVCQYGEFHGETGPKSMVLWMTSFKQKSDPNPVAAKIRSKKDSKFMIGPLKKDNEEHDPNYNDRNRERISNLAKEILTALITELESTKQKGDFVFDLEAFLEPYEEG</sequence>
<gene>
    <name evidence="1" type="ORF">HWN40_04685</name>
</gene>
<evidence type="ECO:0000313" key="1">
    <source>
        <dbReference type="EMBL" id="QLC49596.1"/>
    </source>
</evidence>
<keyword evidence="2" id="KW-1185">Reference proteome</keyword>
<proteinExistence type="predicted"/>
<reference evidence="1 2" key="1">
    <citation type="submission" date="2020-06" db="EMBL/GenBank/DDBJ databases">
        <title>Methanolobus halotolerans sp. nov., isolated from a saline lake Tus in Siberia.</title>
        <authorList>
            <person name="Shen Y."/>
            <person name="Chen S.-C."/>
            <person name="Lai M.-C."/>
            <person name="Huang H.-H."/>
            <person name="Chiu H.-H."/>
            <person name="Tang S.-L."/>
            <person name="Rogozin D.Y."/>
            <person name="Degermendzhy A.G."/>
        </authorList>
    </citation>
    <scope>NUCLEOTIDE SEQUENCE [LARGE SCALE GENOMIC DNA]</scope>
    <source>
        <strain evidence="1 2">DSM 21339</strain>
    </source>
</reference>
<protein>
    <submittedName>
        <fullName evidence="1">Uncharacterized protein</fullName>
    </submittedName>
</protein>
<dbReference type="GeneID" id="55820946"/>
<dbReference type="Proteomes" id="UP000509594">
    <property type="component" value="Chromosome"/>
</dbReference>
<accession>A0A7D5EDM7</accession>